<evidence type="ECO:0000313" key="3">
    <source>
        <dbReference type="Proteomes" id="UP000275281"/>
    </source>
</evidence>
<keyword evidence="1" id="KW-0472">Membrane</keyword>
<keyword evidence="1" id="KW-1133">Transmembrane helix</keyword>
<protein>
    <submittedName>
        <fullName evidence="2">Uncharacterized protein</fullName>
    </submittedName>
</protein>
<gene>
    <name evidence="2" type="ORF">DRW07_13380</name>
</gene>
<proteinExistence type="predicted"/>
<comment type="caution">
    <text evidence="2">The sequence shown here is derived from an EMBL/GenBank/DDBJ whole genome shotgun (WGS) entry which is preliminary data.</text>
</comment>
<feature type="transmembrane region" description="Helical" evidence="1">
    <location>
        <begin position="85"/>
        <end position="104"/>
    </location>
</feature>
<sequence length="147" mass="17031">MTIKQEVIIDLLPLYFAGDASEETQELIEMYFEKHPKFAKAMMQMHEQIKNNVEEELGENIQVEVSPEQKLKALQRTKVLLRMRAALFLSGTLSLILPVLFMVFVKESDAVEWAKYVVTGILIVVMPTTWIGYAYLRYRMRNSGDLK</sequence>
<dbReference type="Proteomes" id="UP000275281">
    <property type="component" value="Unassembled WGS sequence"/>
</dbReference>
<evidence type="ECO:0000313" key="2">
    <source>
        <dbReference type="EMBL" id="RPJ65800.1"/>
    </source>
</evidence>
<dbReference type="OrthoDB" id="6194834at2"/>
<evidence type="ECO:0000256" key="1">
    <source>
        <dbReference type="SAM" id="Phobius"/>
    </source>
</evidence>
<keyword evidence="3" id="KW-1185">Reference proteome</keyword>
<dbReference type="RefSeq" id="WP_124028431.1">
    <property type="nucleotide sequence ID" value="NZ_JBHRSN010000007.1"/>
</dbReference>
<reference evidence="2 3" key="1">
    <citation type="submission" date="2018-11" db="EMBL/GenBank/DDBJ databases">
        <authorList>
            <person name="Ye M.-Q."/>
            <person name="Du Z.-J."/>
        </authorList>
    </citation>
    <scope>NUCLEOTIDE SEQUENCE [LARGE SCALE GENOMIC DNA]</scope>
    <source>
        <strain evidence="2 3">U0105</strain>
    </source>
</reference>
<name>A0A3N5XYT3_9ALTE</name>
<dbReference type="AlphaFoldDB" id="A0A3N5XYT3"/>
<feature type="transmembrane region" description="Helical" evidence="1">
    <location>
        <begin position="116"/>
        <end position="136"/>
    </location>
</feature>
<dbReference type="EMBL" id="RPOK01000004">
    <property type="protein sequence ID" value="RPJ65800.1"/>
    <property type="molecule type" value="Genomic_DNA"/>
</dbReference>
<keyword evidence="1" id="KW-0812">Transmembrane</keyword>
<accession>A0A3N5XYT3</accession>
<organism evidence="2 3">
    <name type="scientific">Alteromonas sediminis</name>
    <dbReference type="NCBI Taxonomy" id="2259342"/>
    <lineage>
        <taxon>Bacteria</taxon>
        <taxon>Pseudomonadati</taxon>
        <taxon>Pseudomonadota</taxon>
        <taxon>Gammaproteobacteria</taxon>
        <taxon>Alteromonadales</taxon>
        <taxon>Alteromonadaceae</taxon>
        <taxon>Alteromonas/Salinimonas group</taxon>
        <taxon>Alteromonas</taxon>
    </lineage>
</organism>